<dbReference type="SMART" id="SM00342">
    <property type="entry name" value="HTH_ARAC"/>
    <property type="match status" value="1"/>
</dbReference>
<evidence type="ECO:0000256" key="3">
    <source>
        <dbReference type="ARBA" id="ARBA00023163"/>
    </source>
</evidence>
<feature type="domain" description="HTH araC/xylS-type" evidence="4">
    <location>
        <begin position="206"/>
        <end position="293"/>
    </location>
</feature>
<dbReference type="Pfam" id="PF12833">
    <property type="entry name" value="HTH_18"/>
    <property type="match status" value="1"/>
</dbReference>
<proteinExistence type="predicted"/>
<dbReference type="InterPro" id="IPR050204">
    <property type="entry name" value="AraC_XylS_family_regulators"/>
</dbReference>
<evidence type="ECO:0000256" key="2">
    <source>
        <dbReference type="ARBA" id="ARBA00023125"/>
    </source>
</evidence>
<dbReference type="PANTHER" id="PTHR46796:SF6">
    <property type="entry name" value="ARAC SUBFAMILY"/>
    <property type="match status" value="1"/>
</dbReference>
<dbReference type="PROSITE" id="PS01124">
    <property type="entry name" value="HTH_ARAC_FAMILY_2"/>
    <property type="match status" value="1"/>
</dbReference>
<dbReference type="GO" id="GO:0003700">
    <property type="term" value="F:DNA-binding transcription factor activity"/>
    <property type="evidence" value="ECO:0007669"/>
    <property type="project" value="InterPro"/>
</dbReference>
<dbReference type="EMBL" id="VLTK01000007">
    <property type="protein sequence ID" value="TSI14908.1"/>
    <property type="molecule type" value="Genomic_DNA"/>
</dbReference>
<evidence type="ECO:0000313" key="6">
    <source>
        <dbReference type="Proteomes" id="UP000316406"/>
    </source>
</evidence>
<dbReference type="PANTHER" id="PTHR46796">
    <property type="entry name" value="HTH-TYPE TRANSCRIPTIONAL ACTIVATOR RHAS-RELATED"/>
    <property type="match status" value="1"/>
</dbReference>
<evidence type="ECO:0000256" key="1">
    <source>
        <dbReference type="ARBA" id="ARBA00023015"/>
    </source>
</evidence>
<dbReference type="Proteomes" id="UP000316406">
    <property type="component" value="Unassembled WGS sequence"/>
</dbReference>
<organism evidence="5 6">
    <name type="scientific">Brevibacterium aurantiacum</name>
    <dbReference type="NCBI Taxonomy" id="273384"/>
    <lineage>
        <taxon>Bacteria</taxon>
        <taxon>Bacillati</taxon>
        <taxon>Actinomycetota</taxon>
        <taxon>Actinomycetes</taxon>
        <taxon>Micrococcales</taxon>
        <taxon>Brevibacteriaceae</taxon>
        <taxon>Brevibacterium</taxon>
    </lineage>
</organism>
<protein>
    <submittedName>
        <fullName evidence="5">Helix-turn-helix domain-containing protein</fullName>
    </submittedName>
</protein>
<accession>A0A556CCY0</accession>
<keyword evidence="2" id="KW-0238">DNA-binding</keyword>
<evidence type="ECO:0000259" key="4">
    <source>
        <dbReference type="PROSITE" id="PS01124"/>
    </source>
</evidence>
<dbReference type="RefSeq" id="WP_143922951.1">
    <property type="nucleotide sequence ID" value="NZ_VLTK01000007.1"/>
</dbReference>
<sequence length="293" mass="31576">MDTSHKGGLDRHRGYTSAEAGVSETIAFLASMGWHLTSDPALLRFKGDAVLNDDFVVARYSHGPATFKYTPPKDLPTGNRIVLHACLAGMLTLQATTTSADLNPLDVAIVQPEEITGAECRSTTTCMFVIFRSAEARKHQEMLTGQSSEVYLRILKAATFALLQDPPKGLQPGFIQIQRGLEELAKATAVRADLRADTDSLNAVYRRGLALIGSMATDNNTSVESIAHDLHVSRSYLLRAFKAKGTTPSATLRNERLGNARRLLEEGSSTKEAAALSGFGSARNLTGALRADT</sequence>
<dbReference type="OrthoDB" id="5062482at2"/>
<name>A0A556CCY0_BREAU</name>
<dbReference type="AlphaFoldDB" id="A0A556CCY0"/>
<dbReference type="Gene3D" id="1.10.10.60">
    <property type="entry name" value="Homeodomain-like"/>
    <property type="match status" value="1"/>
</dbReference>
<reference evidence="5 6" key="1">
    <citation type="submission" date="2019-07" db="EMBL/GenBank/DDBJ databases">
        <title>Draft genome sequence of Brevibacterium aurantiacum XU54 isolated from Xinjiang China.</title>
        <authorList>
            <person name="Xu X."/>
        </authorList>
    </citation>
    <scope>NUCLEOTIDE SEQUENCE [LARGE SCALE GENOMIC DNA]</scope>
    <source>
        <strain evidence="5 6">XU54</strain>
    </source>
</reference>
<evidence type="ECO:0000313" key="5">
    <source>
        <dbReference type="EMBL" id="TSI14908.1"/>
    </source>
</evidence>
<keyword evidence="1" id="KW-0805">Transcription regulation</keyword>
<dbReference type="GO" id="GO:0043565">
    <property type="term" value="F:sequence-specific DNA binding"/>
    <property type="evidence" value="ECO:0007669"/>
    <property type="project" value="InterPro"/>
</dbReference>
<dbReference type="InterPro" id="IPR018060">
    <property type="entry name" value="HTH_AraC"/>
</dbReference>
<comment type="caution">
    <text evidence="5">The sequence shown here is derived from an EMBL/GenBank/DDBJ whole genome shotgun (WGS) entry which is preliminary data.</text>
</comment>
<keyword evidence="3" id="KW-0804">Transcription</keyword>
<keyword evidence="6" id="KW-1185">Reference proteome</keyword>
<gene>
    <name evidence="5" type="ORF">FO013_12740</name>
</gene>